<proteinExistence type="predicted"/>
<accession>A0A2C0EHJ4</accession>
<gene>
    <name evidence="1" type="ORF">COA08_23625</name>
</gene>
<organism evidence="1 2">
    <name type="scientific">Bacillus cereus</name>
    <dbReference type="NCBI Taxonomy" id="1396"/>
    <lineage>
        <taxon>Bacteria</taxon>
        <taxon>Bacillati</taxon>
        <taxon>Bacillota</taxon>
        <taxon>Bacilli</taxon>
        <taxon>Bacillales</taxon>
        <taxon>Bacillaceae</taxon>
        <taxon>Bacillus</taxon>
        <taxon>Bacillus cereus group</taxon>
    </lineage>
</organism>
<dbReference type="AlphaFoldDB" id="A0A2C0EHJ4"/>
<evidence type="ECO:0000313" key="2">
    <source>
        <dbReference type="Proteomes" id="UP000221438"/>
    </source>
</evidence>
<comment type="caution">
    <text evidence="1">The sequence shown here is derived from an EMBL/GenBank/DDBJ whole genome shotgun (WGS) entry which is preliminary data.</text>
</comment>
<dbReference type="EMBL" id="NUJQ01000041">
    <property type="protein sequence ID" value="PGQ05943.1"/>
    <property type="molecule type" value="Genomic_DNA"/>
</dbReference>
<dbReference type="SUPFAM" id="SSF54060">
    <property type="entry name" value="His-Me finger endonucleases"/>
    <property type="match status" value="1"/>
</dbReference>
<name>A0A2C0EHJ4_BACCE</name>
<protein>
    <recommendedName>
        <fullName evidence="3">HNH nuclease domain-containing protein</fullName>
    </recommendedName>
</protein>
<reference evidence="1 2" key="1">
    <citation type="submission" date="2017-09" db="EMBL/GenBank/DDBJ databases">
        <title>Large-scale bioinformatics analysis of Bacillus genomes uncovers conserved roles of natural products in bacterial physiology.</title>
        <authorList>
            <consortium name="Agbiome Team Llc"/>
            <person name="Bleich R.M."/>
            <person name="Grubbs K.J."/>
            <person name="Santa Maria K.C."/>
            <person name="Allen S.E."/>
            <person name="Farag S."/>
            <person name="Shank E.A."/>
            <person name="Bowers A."/>
        </authorList>
    </citation>
    <scope>NUCLEOTIDE SEQUENCE [LARGE SCALE GENOMIC DNA]</scope>
    <source>
        <strain evidence="1 2">AFS046104</strain>
    </source>
</reference>
<evidence type="ECO:0008006" key="3">
    <source>
        <dbReference type="Google" id="ProtNLM"/>
    </source>
</evidence>
<evidence type="ECO:0000313" key="1">
    <source>
        <dbReference type="EMBL" id="PGQ05943.1"/>
    </source>
</evidence>
<dbReference type="Proteomes" id="UP000221438">
    <property type="component" value="Unassembled WGS sequence"/>
</dbReference>
<sequence>MKKKLNIAGLEFVKVGAGYQNEKFYNEETNNLIVFRPYDGLSTENVVNQLVNAPMDYLTGLLTECENNVIELSAIETTSSDFRAYLDLGAEKVKELARSKYNKVVRFLDSIFDKSLGEKTYKHTAIFEGEVHSLKLNQTRKTIDKDFLEADLYKGTENGYVIAHINGNIVDNRAENLQWIKVC</sequence>
<dbReference type="Gene3D" id="3.90.75.20">
    <property type="match status" value="1"/>
</dbReference>
<dbReference type="RefSeq" id="WP_098774782.1">
    <property type="nucleotide sequence ID" value="NZ_NUJQ01000041.1"/>
</dbReference>
<dbReference type="InterPro" id="IPR044925">
    <property type="entry name" value="His-Me_finger_sf"/>
</dbReference>